<dbReference type="Proteomes" id="UP000827284">
    <property type="component" value="Unassembled WGS sequence"/>
</dbReference>
<name>A0A9P3M1Y2_9FUNG</name>
<dbReference type="GO" id="GO:0016747">
    <property type="term" value="F:acyltransferase activity, transferring groups other than amino-acyl groups"/>
    <property type="evidence" value="ECO:0007669"/>
    <property type="project" value="InterPro"/>
</dbReference>
<proteinExistence type="predicted"/>
<accession>A0A9P3M1Y2</accession>
<dbReference type="SUPFAM" id="SSF55729">
    <property type="entry name" value="Acyl-CoA N-acyltransferases (Nat)"/>
    <property type="match status" value="1"/>
</dbReference>
<dbReference type="InterPro" id="IPR000182">
    <property type="entry name" value="GNAT_dom"/>
</dbReference>
<keyword evidence="3" id="KW-1185">Reference proteome</keyword>
<dbReference type="PANTHER" id="PTHR43792">
    <property type="entry name" value="GNAT FAMILY, PUTATIVE (AFU_ORTHOLOGUE AFUA_3G00765)-RELATED-RELATED"/>
    <property type="match status" value="1"/>
</dbReference>
<reference evidence="2" key="1">
    <citation type="submission" date="2021-11" db="EMBL/GenBank/DDBJ databases">
        <authorList>
            <person name="Herlambang A."/>
            <person name="Guo Y."/>
            <person name="Takashima Y."/>
            <person name="Nishizawa T."/>
        </authorList>
    </citation>
    <scope>NUCLEOTIDE SEQUENCE</scope>
    <source>
        <strain evidence="2">E1425</strain>
    </source>
</reference>
<gene>
    <name evidence="2" type="ORF">EMPS_11435</name>
</gene>
<reference evidence="2" key="2">
    <citation type="journal article" date="2022" name="Microbiol. Resour. Announc.">
        <title>Whole-Genome Sequence of Entomortierella parvispora E1425, a Mucoromycotan Fungus Associated with Burkholderiaceae-Related Endosymbiotic Bacteria.</title>
        <authorList>
            <person name="Herlambang A."/>
            <person name="Guo Y."/>
            <person name="Takashima Y."/>
            <person name="Narisawa K."/>
            <person name="Ohta H."/>
            <person name="Nishizawa T."/>
        </authorList>
    </citation>
    <scope>NUCLEOTIDE SEQUENCE</scope>
    <source>
        <strain evidence="2">E1425</strain>
    </source>
</reference>
<comment type="caution">
    <text evidence="2">The sequence shown here is derived from an EMBL/GenBank/DDBJ whole genome shotgun (WGS) entry which is preliminary data.</text>
</comment>
<sequence>MVQQPPQTYVPTRFETARLSMELPTQADDAMQKTMLNDPVAMAHLQFMSKQEKGGWTLADIVNRREGHLEAVEKHRGASFIIHEKSTGEIVGTIGSSVIHYDNRNAHIGVMVRTKYWFGGYGTEVLYEYMRTLFENVKLHKVTYETLESNTGMRKFLEQGCGIPVTYILKDEILCPCTKEWVSLWVYVIFEDDWPRIKADLLNNIKRGAAQMAQCI</sequence>
<dbReference type="InterPro" id="IPR051531">
    <property type="entry name" value="N-acetyltransferase"/>
</dbReference>
<dbReference type="AlphaFoldDB" id="A0A9P3M1Y2"/>
<evidence type="ECO:0000313" key="2">
    <source>
        <dbReference type="EMBL" id="GJJ79076.1"/>
    </source>
</evidence>
<dbReference type="PROSITE" id="PS51186">
    <property type="entry name" value="GNAT"/>
    <property type="match status" value="1"/>
</dbReference>
<dbReference type="InterPro" id="IPR016181">
    <property type="entry name" value="Acyl_CoA_acyltransferase"/>
</dbReference>
<dbReference type="OrthoDB" id="64477at2759"/>
<feature type="domain" description="N-acetyltransferase" evidence="1">
    <location>
        <begin position="35"/>
        <end position="182"/>
    </location>
</feature>
<dbReference type="Gene3D" id="3.40.630.30">
    <property type="match status" value="1"/>
</dbReference>
<protein>
    <recommendedName>
        <fullName evidence="1">N-acetyltransferase domain-containing protein</fullName>
    </recommendedName>
</protein>
<dbReference type="EMBL" id="BQFW01000015">
    <property type="protein sequence ID" value="GJJ79076.1"/>
    <property type="molecule type" value="Genomic_DNA"/>
</dbReference>
<evidence type="ECO:0000313" key="3">
    <source>
        <dbReference type="Proteomes" id="UP000827284"/>
    </source>
</evidence>
<dbReference type="PANTHER" id="PTHR43792:SF1">
    <property type="entry name" value="N-ACETYLTRANSFERASE DOMAIN-CONTAINING PROTEIN"/>
    <property type="match status" value="1"/>
</dbReference>
<evidence type="ECO:0000259" key="1">
    <source>
        <dbReference type="PROSITE" id="PS51186"/>
    </source>
</evidence>
<dbReference type="Pfam" id="PF13302">
    <property type="entry name" value="Acetyltransf_3"/>
    <property type="match status" value="1"/>
</dbReference>
<organism evidence="2 3">
    <name type="scientific">Entomortierella parvispora</name>
    <dbReference type="NCBI Taxonomy" id="205924"/>
    <lineage>
        <taxon>Eukaryota</taxon>
        <taxon>Fungi</taxon>
        <taxon>Fungi incertae sedis</taxon>
        <taxon>Mucoromycota</taxon>
        <taxon>Mortierellomycotina</taxon>
        <taxon>Mortierellomycetes</taxon>
        <taxon>Mortierellales</taxon>
        <taxon>Mortierellaceae</taxon>
        <taxon>Entomortierella</taxon>
    </lineage>
</organism>